<dbReference type="GO" id="GO:0008017">
    <property type="term" value="F:microtubule binding"/>
    <property type="evidence" value="ECO:0007669"/>
    <property type="project" value="TreeGrafter"/>
</dbReference>
<feature type="region of interest" description="Disordered" evidence="3">
    <location>
        <begin position="1"/>
        <end position="22"/>
    </location>
</feature>
<gene>
    <name evidence="6" type="primary">mx1</name>
    <name evidence="6" type="ORF">LSUE1_G004194</name>
</gene>
<dbReference type="CDD" id="cd08771">
    <property type="entry name" value="DLP_1"/>
    <property type="match status" value="1"/>
</dbReference>
<dbReference type="GO" id="GO:0048312">
    <property type="term" value="P:intracellular distribution of mitochondria"/>
    <property type="evidence" value="ECO:0007669"/>
    <property type="project" value="TreeGrafter"/>
</dbReference>
<dbReference type="PANTHER" id="PTHR11566">
    <property type="entry name" value="DYNAMIN"/>
    <property type="match status" value="1"/>
</dbReference>
<name>A0A8T9C2K5_9HELO</name>
<dbReference type="PROSITE" id="PS51388">
    <property type="entry name" value="GED"/>
    <property type="match status" value="1"/>
</dbReference>
<feature type="domain" description="GED" evidence="4">
    <location>
        <begin position="681"/>
        <end position="772"/>
    </location>
</feature>
<dbReference type="GO" id="GO:0005739">
    <property type="term" value="C:mitochondrion"/>
    <property type="evidence" value="ECO:0007669"/>
    <property type="project" value="TreeGrafter"/>
</dbReference>
<dbReference type="SMART" id="SM00053">
    <property type="entry name" value="DYNc"/>
    <property type="match status" value="1"/>
</dbReference>
<dbReference type="Gene3D" id="3.40.50.300">
    <property type="entry name" value="P-loop containing nucleotide triphosphate hydrolases"/>
    <property type="match status" value="1"/>
</dbReference>
<evidence type="ECO:0000256" key="3">
    <source>
        <dbReference type="SAM" id="MobiDB-lite"/>
    </source>
</evidence>
<dbReference type="AlphaFoldDB" id="A0A8T9C2K5"/>
<dbReference type="GO" id="GO:0000266">
    <property type="term" value="P:mitochondrial fission"/>
    <property type="evidence" value="ECO:0007669"/>
    <property type="project" value="TreeGrafter"/>
</dbReference>
<dbReference type="InterPro" id="IPR030381">
    <property type="entry name" value="G_DYNAMIN_dom"/>
</dbReference>
<keyword evidence="1" id="KW-0547">Nucleotide-binding</keyword>
<dbReference type="OrthoDB" id="415706at2759"/>
<dbReference type="InterPro" id="IPR022812">
    <property type="entry name" value="Dynamin"/>
</dbReference>
<comment type="caution">
    <text evidence="6">The sequence shown here is derived from an EMBL/GenBank/DDBJ whole genome shotgun (WGS) entry which is preliminary data.</text>
</comment>
<reference evidence="6 7" key="1">
    <citation type="submission" date="2018-05" db="EMBL/GenBank/DDBJ databases">
        <title>Genome sequencing and assembly of the regulated plant pathogen Lachnellula willkommii and related sister species for the development of diagnostic species identification markers.</title>
        <authorList>
            <person name="Giroux E."/>
            <person name="Bilodeau G."/>
        </authorList>
    </citation>
    <scope>NUCLEOTIDE SEQUENCE [LARGE SCALE GENOMIC DNA]</scope>
    <source>
        <strain evidence="6 7">CBS 268.59</strain>
    </source>
</reference>
<dbReference type="PANTHER" id="PTHR11566:SF149">
    <property type="entry name" value="GTPASE, PUTATIVE (AFU_ORTHOLOGUE AFUA_6G11890)-RELATED"/>
    <property type="match status" value="1"/>
</dbReference>
<evidence type="ECO:0000313" key="7">
    <source>
        <dbReference type="Proteomes" id="UP000469558"/>
    </source>
</evidence>
<sequence length="776" mass="85867">MKSDKRDKRARKQMGSISTGGGSVGLDLAEQISQKTSGFVQSSNHRDLLDIVDSLRSNGVSHYVDLPQIIVCGSQSSGKSSTLESLSGIAFPTAEGLCTRFATELILRRGEKSELKVQIQPSVKRNEEERIKLLKFCEEVTDQKSFPKIIEAAKTELGLSGSGPDSKVFSTDILRIENTSPNAPNLTLVDLPGLFGASDKNQSDDDATLVQNLVVSYMKQRRSIILAVISADNPFANQPVTKFAREIDPSGTRTLGLITNQTKSIEVQIPRSTMGGYPVCSGLPPRMASIFILFAIPFGFELAQNENVKLNLGWHVLRNKSHSTADDTIEQREEREMDFFSDSGWNSALKPSQLGVGALRDRLRDALWQQIHDGLPGVKYEVQLGIKDCTAKLHQLGKARSTPKEKHTYLHRISGNLSTMVQAAIDGVYADPFFASYPGQVDAFDRRLRANVQKTLTIYAGTMCLHGHALEIVEDDLKATRLVPSKYIMRSSYLVIVKKLMEECRGRELPGTFNPLVVGDLFSRQCKPWEDITQNLAEKVHGAATTTFNKMISEICDGNTRSRLMKGLIQPSLYQLRKDLKRKLDELLEPHLSIHPITYNDYLTDTVQKIQGDRHDRAFDSLSLASCGFTSETPGLSITKAFSAPDVQGFLQTLKDGTRPDVEKYSVSLAADVAAAYYKVRPPNSTKLTWYLSVALKKFIDDVSVNAVETCLIQRLPGVFSPDVAWDLTADEVQRLGSEDDGTVTERAELQKKLAILEKGLRDLDAFTARSGSLTK</sequence>
<dbReference type="Pfam" id="PF00350">
    <property type="entry name" value="Dynamin_N"/>
    <property type="match status" value="1"/>
</dbReference>
<evidence type="ECO:0000256" key="2">
    <source>
        <dbReference type="ARBA" id="ARBA00023134"/>
    </source>
</evidence>
<dbReference type="PROSITE" id="PS51718">
    <property type="entry name" value="G_DYNAMIN_2"/>
    <property type="match status" value="1"/>
</dbReference>
<dbReference type="Pfam" id="PF01031">
    <property type="entry name" value="Dynamin_M"/>
    <property type="match status" value="1"/>
</dbReference>
<organism evidence="6 7">
    <name type="scientific">Lachnellula suecica</name>
    <dbReference type="NCBI Taxonomy" id="602035"/>
    <lineage>
        <taxon>Eukaryota</taxon>
        <taxon>Fungi</taxon>
        <taxon>Dikarya</taxon>
        <taxon>Ascomycota</taxon>
        <taxon>Pezizomycotina</taxon>
        <taxon>Leotiomycetes</taxon>
        <taxon>Helotiales</taxon>
        <taxon>Lachnaceae</taxon>
        <taxon>Lachnellula</taxon>
    </lineage>
</organism>
<protein>
    <submittedName>
        <fullName evidence="6">Interferon-induced GTP-binding protein Mx1</fullName>
    </submittedName>
</protein>
<dbReference type="GO" id="GO:0005525">
    <property type="term" value="F:GTP binding"/>
    <property type="evidence" value="ECO:0007669"/>
    <property type="project" value="InterPro"/>
</dbReference>
<proteinExistence type="predicted"/>
<dbReference type="GO" id="GO:0016020">
    <property type="term" value="C:membrane"/>
    <property type="evidence" value="ECO:0007669"/>
    <property type="project" value="TreeGrafter"/>
</dbReference>
<keyword evidence="7" id="KW-1185">Reference proteome</keyword>
<dbReference type="InterPro" id="IPR020850">
    <property type="entry name" value="GED_dom"/>
</dbReference>
<evidence type="ECO:0000259" key="5">
    <source>
        <dbReference type="PROSITE" id="PS51718"/>
    </source>
</evidence>
<evidence type="ECO:0000313" key="6">
    <source>
        <dbReference type="EMBL" id="TVY78228.1"/>
    </source>
</evidence>
<dbReference type="EMBL" id="QGMK01000816">
    <property type="protein sequence ID" value="TVY78228.1"/>
    <property type="molecule type" value="Genomic_DNA"/>
</dbReference>
<dbReference type="InterPro" id="IPR027417">
    <property type="entry name" value="P-loop_NTPase"/>
</dbReference>
<dbReference type="InterPro" id="IPR045063">
    <property type="entry name" value="Dynamin_N"/>
</dbReference>
<dbReference type="GO" id="GO:0016559">
    <property type="term" value="P:peroxisome fission"/>
    <property type="evidence" value="ECO:0007669"/>
    <property type="project" value="TreeGrafter"/>
</dbReference>
<dbReference type="Proteomes" id="UP000469558">
    <property type="component" value="Unassembled WGS sequence"/>
</dbReference>
<feature type="domain" description="Dynamin-type G" evidence="5">
    <location>
        <begin position="63"/>
        <end position="376"/>
    </location>
</feature>
<dbReference type="InterPro" id="IPR001401">
    <property type="entry name" value="Dynamin_GTPase"/>
</dbReference>
<dbReference type="GO" id="GO:0003924">
    <property type="term" value="F:GTPase activity"/>
    <property type="evidence" value="ECO:0007669"/>
    <property type="project" value="InterPro"/>
</dbReference>
<evidence type="ECO:0000256" key="1">
    <source>
        <dbReference type="ARBA" id="ARBA00022741"/>
    </source>
</evidence>
<evidence type="ECO:0000259" key="4">
    <source>
        <dbReference type="PROSITE" id="PS51388"/>
    </source>
</evidence>
<keyword evidence="2" id="KW-0342">GTP-binding</keyword>
<dbReference type="InterPro" id="IPR000375">
    <property type="entry name" value="Dynamin_stalk"/>
</dbReference>
<accession>A0A8T9C2K5</accession>
<dbReference type="PRINTS" id="PR00195">
    <property type="entry name" value="DYNAMIN"/>
</dbReference>
<dbReference type="GO" id="GO:0006897">
    <property type="term" value="P:endocytosis"/>
    <property type="evidence" value="ECO:0007669"/>
    <property type="project" value="TreeGrafter"/>
</dbReference>
<dbReference type="GO" id="GO:0005874">
    <property type="term" value="C:microtubule"/>
    <property type="evidence" value="ECO:0007669"/>
    <property type="project" value="TreeGrafter"/>
</dbReference>
<dbReference type="SUPFAM" id="SSF52540">
    <property type="entry name" value="P-loop containing nucleoside triphosphate hydrolases"/>
    <property type="match status" value="1"/>
</dbReference>